<organism evidence="1 2">
    <name type="scientific">Mycolicibacterium fallax</name>
    <name type="common">Mycobacterium fallax</name>
    <dbReference type="NCBI Taxonomy" id="1793"/>
    <lineage>
        <taxon>Bacteria</taxon>
        <taxon>Bacillati</taxon>
        <taxon>Actinomycetota</taxon>
        <taxon>Actinomycetes</taxon>
        <taxon>Mycobacteriales</taxon>
        <taxon>Mycobacteriaceae</taxon>
        <taxon>Mycolicibacterium</taxon>
    </lineage>
</organism>
<sequence>MRWAASATGATAYQALLSTASLLATGRRVTVALDTGDLQLRIDRFDVPVAPTLLAAGRLGDLRLKISDIQWQGRVFERAEVVLRNVRVHPNPLPLLTAGPVDLTLQVRGTEAAELLAAVEPRLATRLGRDGLARLWWARRPAMGWMEVAPELHGSGLWLRPRALGWREYRLRLPAWMPARSVPLSGLPHGFQVSDVELGTDNLVVRGGLPHWRIELAKARLENLVAALRVTGLPLLNLRDSTRDA</sequence>
<evidence type="ECO:0000313" key="2">
    <source>
        <dbReference type="Proteomes" id="UP000193484"/>
    </source>
</evidence>
<evidence type="ECO:0000313" key="1">
    <source>
        <dbReference type="EMBL" id="ORV04772.1"/>
    </source>
</evidence>
<gene>
    <name evidence="1" type="ORF">AWC04_07610</name>
</gene>
<reference evidence="1 2" key="1">
    <citation type="submission" date="2016-01" db="EMBL/GenBank/DDBJ databases">
        <title>The new phylogeny of the genus Mycobacterium.</title>
        <authorList>
            <person name="Tarcisio F."/>
            <person name="Conor M."/>
            <person name="Antonella G."/>
            <person name="Elisabetta G."/>
            <person name="Giulia F.S."/>
            <person name="Sara T."/>
            <person name="Anna F."/>
            <person name="Clotilde B."/>
            <person name="Roberto B."/>
            <person name="Veronica D.S."/>
            <person name="Fabio R."/>
            <person name="Monica P."/>
            <person name="Olivier J."/>
            <person name="Enrico T."/>
            <person name="Nicola S."/>
        </authorList>
    </citation>
    <scope>NUCLEOTIDE SEQUENCE [LARGE SCALE GENOMIC DNA]</scope>
    <source>
        <strain evidence="1 2">DSM 44179</strain>
    </source>
</reference>
<comment type="caution">
    <text evidence="1">The sequence shown here is derived from an EMBL/GenBank/DDBJ whole genome shotgun (WGS) entry which is preliminary data.</text>
</comment>
<dbReference type="EMBL" id="LQOJ01000029">
    <property type="protein sequence ID" value="ORV04772.1"/>
    <property type="molecule type" value="Genomic_DNA"/>
</dbReference>
<accession>A0A1X1RFW8</accession>
<protein>
    <submittedName>
        <fullName evidence="1">Uncharacterized protein</fullName>
    </submittedName>
</protein>
<dbReference type="Proteomes" id="UP000193484">
    <property type="component" value="Unassembled WGS sequence"/>
</dbReference>
<proteinExistence type="predicted"/>
<dbReference type="AlphaFoldDB" id="A0A1X1RFW8"/>
<keyword evidence="2" id="KW-1185">Reference proteome</keyword>
<name>A0A1X1RFW8_MYCFA</name>
<dbReference type="STRING" id="1793.AWC04_07610"/>